<evidence type="ECO:0000313" key="8">
    <source>
        <dbReference type="EMBL" id="CBZ25353.1"/>
    </source>
</evidence>
<gene>
    <name evidence="8" type="ORF">LMXM_17_0025</name>
</gene>
<protein>
    <recommendedName>
        <fullName evidence="10">Transmembrane protein</fullName>
    </recommendedName>
</protein>
<dbReference type="EMBL" id="FR799570">
    <property type="protein sequence ID" value="CBZ25353.1"/>
    <property type="molecule type" value="Genomic_DNA"/>
</dbReference>
<evidence type="ECO:0000256" key="1">
    <source>
        <dbReference type="ARBA" id="ARBA00004651"/>
    </source>
</evidence>
<dbReference type="AlphaFoldDB" id="E9ARC4"/>
<dbReference type="OMA" id="VTSFMYH"/>
<name>E9ARC4_LEIMU</name>
<dbReference type="OrthoDB" id="10266771at2759"/>
<keyword evidence="3" id="KW-1003">Cell membrane</keyword>
<feature type="transmembrane region" description="Helical" evidence="7">
    <location>
        <begin position="96"/>
        <end position="115"/>
    </location>
</feature>
<evidence type="ECO:0000256" key="7">
    <source>
        <dbReference type="SAM" id="Phobius"/>
    </source>
</evidence>
<evidence type="ECO:0000256" key="3">
    <source>
        <dbReference type="ARBA" id="ARBA00022475"/>
    </source>
</evidence>
<dbReference type="Pfam" id="PF12036">
    <property type="entry name" value="DUF3522"/>
    <property type="match status" value="1"/>
</dbReference>
<evidence type="ECO:0000256" key="4">
    <source>
        <dbReference type="ARBA" id="ARBA00022692"/>
    </source>
</evidence>
<dbReference type="GeneID" id="13450454"/>
<feature type="transmembrane region" description="Helical" evidence="7">
    <location>
        <begin position="121"/>
        <end position="140"/>
    </location>
</feature>
<organism evidence="8 9">
    <name type="scientific">Leishmania mexicana (strain MHOM/GT/2001/U1103)</name>
    <dbReference type="NCBI Taxonomy" id="929439"/>
    <lineage>
        <taxon>Eukaryota</taxon>
        <taxon>Discoba</taxon>
        <taxon>Euglenozoa</taxon>
        <taxon>Kinetoplastea</taxon>
        <taxon>Metakinetoplastina</taxon>
        <taxon>Trypanosomatida</taxon>
        <taxon>Trypanosomatidae</taxon>
        <taxon>Leishmaniinae</taxon>
        <taxon>Leishmania</taxon>
    </lineage>
</organism>
<dbReference type="Proteomes" id="UP000007259">
    <property type="component" value="Chromosome 17"/>
</dbReference>
<dbReference type="InterPro" id="IPR021910">
    <property type="entry name" value="NGX6/PGAP6/MYMK"/>
</dbReference>
<keyword evidence="9" id="KW-1185">Reference proteome</keyword>
<dbReference type="PANTHER" id="PTHR36561:SF2">
    <property type="entry name" value="HAEMOLYSIN-III RELATED"/>
    <property type="match status" value="1"/>
</dbReference>
<evidence type="ECO:0000313" key="9">
    <source>
        <dbReference type="Proteomes" id="UP000007259"/>
    </source>
</evidence>
<comment type="subcellular location">
    <subcellularLocation>
        <location evidence="1">Cell membrane</location>
        <topology evidence="1">Multi-pass membrane protein</topology>
    </subcellularLocation>
</comment>
<reference evidence="8 9" key="1">
    <citation type="journal article" date="2011" name="Genome Res.">
        <title>Chromosome and gene copy number variation allow major structural change between species and strains of Leishmania.</title>
        <authorList>
            <person name="Rogers M.B."/>
            <person name="Hilley J.D."/>
            <person name="Dickens N.J."/>
            <person name="Wilkes J."/>
            <person name="Bates P.A."/>
            <person name="Depledge D.P."/>
            <person name="Harris D."/>
            <person name="Her Y."/>
            <person name="Herzyk P."/>
            <person name="Imamura H."/>
            <person name="Otto T.D."/>
            <person name="Sanders M."/>
            <person name="Seeger K."/>
            <person name="Dujardin J.C."/>
            <person name="Berriman M."/>
            <person name="Smith D.F."/>
            <person name="Hertz-Fowler C."/>
            <person name="Mottram J.C."/>
        </authorList>
    </citation>
    <scope>NUCLEOTIDE SEQUENCE [LARGE SCALE GENOMIC DNA]</scope>
    <source>
        <strain evidence="8 9">MHOM/GT/2001/U1103</strain>
    </source>
</reference>
<dbReference type="GO" id="GO:0005886">
    <property type="term" value="C:plasma membrane"/>
    <property type="evidence" value="ECO:0007669"/>
    <property type="project" value="UniProtKB-SubCell"/>
</dbReference>
<dbReference type="KEGG" id="lmi:LMXM_17_0025"/>
<evidence type="ECO:0008006" key="10">
    <source>
        <dbReference type="Google" id="ProtNLM"/>
    </source>
</evidence>
<proteinExistence type="inferred from homology"/>
<keyword evidence="4 7" id="KW-0812">Transmembrane</keyword>
<dbReference type="PhylomeDB" id="E9ARC4"/>
<sequence>MVHRPDDSKYALFFTCVLSHLPMVAVVAFLVRRNLRFEGVVGAYSVTVSFMYHMCECFETSLFMSEGRWHRLDNIGAIVSVGCSCLQLTCFENRIVLEYLQYIVVFIIIILQEAAPWDVRYTIGPVAICIAVPIVSHLLNPRRRQGFVLPRVLNGLVALALGGIFFVMGLDELNDPVRIYHGLFHVCMTMTIFFFFSAMHPSLERKRKSLYLASCDDAVAVMVNL</sequence>
<evidence type="ECO:0000256" key="5">
    <source>
        <dbReference type="ARBA" id="ARBA00022989"/>
    </source>
</evidence>
<dbReference type="VEuPathDB" id="TriTrypDB:LmxM.17.0025"/>
<keyword evidence="6 7" id="KW-0472">Membrane</keyword>
<accession>E9ARC4</accession>
<comment type="similarity">
    <text evidence="2">Belongs to the TMEM8 family.</text>
</comment>
<evidence type="ECO:0000256" key="6">
    <source>
        <dbReference type="ARBA" id="ARBA00023136"/>
    </source>
</evidence>
<dbReference type="RefSeq" id="XP_003873859.1">
    <property type="nucleotide sequence ID" value="XM_003873810.1"/>
</dbReference>
<dbReference type="PANTHER" id="PTHR36561">
    <property type="entry name" value="HAEMOLYSIN-III RELATED-RELATED"/>
    <property type="match status" value="1"/>
</dbReference>
<feature type="transmembrane region" description="Helical" evidence="7">
    <location>
        <begin position="152"/>
        <end position="170"/>
    </location>
</feature>
<feature type="transmembrane region" description="Helical" evidence="7">
    <location>
        <begin position="12"/>
        <end position="31"/>
    </location>
</feature>
<keyword evidence="5 7" id="KW-1133">Transmembrane helix</keyword>
<evidence type="ECO:0000256" key="2">
    <source>
        <dbReference type="ARBA" id="ARBA00005542"/>
    </source>
</evidence>
<feature type="transmembrane region" description="Helical" evidence="7">
    <location>
        <begin position="182"/>
        <end position="199"/>
    </location>
</feature>